<protein>
    <submittedName>
        <fullName evidence="1">Uncharacterized protein</fullName>
    </submittedName>
</protein>
<proteinExistence type="predicted"/>
<dbReference type="EMBL" id="KV454289">
    <property type="protein sequence ID" value="ODQ76687.1"/>
    <property type="molecule type" value="Genomic_DNA"/>
</dbReference>
<dbReference type="OrthoDB" id="5395975at2759"/>
<accession>A0A1E3QI71</accession>
<keyword evidence="2" id="KW-1185">Reference proteome</keyword>
<evidence type="ECO:0000313" key="2">
    <source>
        <dbReference type="Proteomes" id="UP000094385"/>
    </source>
</evidence>
<dbReference type="Proteomes" id="UP000094385">
    <property type="component" value="Unassembled WGS sequence"/>
</dbReference>
<dbReference type="AlphaFoldDB" id="A0A1E3QI71"/>
<sequence>MKGSQQEWPPDKLERGYWRVDVSTWPTNEKMKFWDNITQAIRAGRIGWIGAVVEGESEIGNGDVVRVYCFGEAVVHIWVFLFAMSDRRTVKDVQWVDGVGRTVIEVGEERPTHIDETGV</sequence>
<gene>
    <name evidence="1" type="ORF">LIPSTDRAFT_67656</name>
</gene>
<evidence type="ECO:0000313" key="1">
    <source>
        <dbReference type="EMBL" id="ODQ76687.1"/>
    </source>
</evidence>
<organism evidence="1 2">
    <name type="scientific">Lipomyces starkeyi NRRL Y-11557</name>
    <dbReference type="NCBI Taxonomy" id="675824"/>
    <lineage>
        <taxon>Eukaryota</taxon>
        <taxon>Fungi</taxon>
        <taxon>Dikarya</taxon>
        <taxon>Ascomycota</taxon>
        <taxon>Saccharomycotina</taxon>
        <taxon>Lipomycetes</taxon>
        <taxon>Lipomycetales</taxon>
        <taxon>Lipomycetaceae</taxon>
        <taxon>Lipomyces</taxon>
    </lineage>
</organism>
<name>A0A1E3QI71_LIPST</name>
<reference evidence="1 2" key="1">
    <citation type="journal article" date="2016" name="Proc. Natl. Acad. Sci. U.S.A.">
        <title>Comparative genomics of biotechnologically important yeasts.</title>
        <authorList>
            <person name="Riley R."/>
            <person name="Haridas S."/>
            <person name="Wolfe K.H."/>
            <person name="Lopes M.R."/>
            <person name="Hittinger C.T."/>
            <person name="Goeker M."/>
            <person name="Salamov A.A."/>
            <person name="Wisecaver J.H."/>
            <person name="Long T.M."/>
            <person name="Calvey C.H."/>
            <person name="Aerts A.L."/>
            <person name="Barry K.W."/>
            <person name="Choi C."/>
            <person name="Clum A."/>
            <person name="Coughlan A.Y."/>
            <person name="Deshpande S."/>
            <person name="Douglass A.P."/>
            <person name="Hanson S.J."/>
            <person name="Klenk H.-P."/>
            <person name="LaButti K.M."/>
            <person name="Lapidus A."/>
            <person name="Lindquist E.A."/>
            <person name="Lipzen A.M."/>
            <person name="Meier-Kolthoff J.P."/>
            <person name="Ohm R.A."/>
            <person name="Otillar R.P."/>
            <person name="Pangilinan J.L."/>
            <person name="Peng Y."/>
            <person name="Rokas A."/>
            <person name="Rosa C.A."/>
            <person name="Scheuner C."/>
            <person name="Sibirny A.A."/>
            <person name="Slot J.C."/>
            <person name="Stielow J.B."/>
            <person name="Sun H."/>
            <person name="Kurtzman C.P."/>
            <person name="Blackwell M."/>
            <person name="Grigoriev I.V."/>
            <person name="Jeffries T.W."/>
        </authorList>
    </citation>
    <scope>NUCLEOTIDE SEQUENCE [LARGE SCALE GENOMIC DNA]</scope>
    <source>
        <strain evidence="1 2">NRRL Y-11557</strain>
    </source>
</reference>
<dbReference type="STRING" id="675824.A0A1E3QI71"/>